<sequence length="222" mass="25393">MTIESSIYVMTENDTDNNGSAVDIDGKTIQLLNLLNIYHFLTAKYRANFIQGFLHLSRANFQSEKLKFGLDTFDLRPYNACKVVNVGTSEEGIKYEIVDQLKSQVNKTDEPKNTTTTTIKQRIVKESTELSNRKVKASKQREEKNSFLDTIDDDDIQTATISQLRDPIYQFNPFMPPKELILSQDNFNKGLDNIIELINLQNRINALINELEKEELAKVSGH</sequence>
<proteinExistence type="predicted"/>
<reference evidence="2" key="1">
    <citation type="journal article" date="2022" name="DNA Res.">
        <title>Genome analysis of five recently described species of the CUG-Ser clade uncovers Candida theae as a new hybrid lineage with pathogenic potential in the Candida parapsilosis species complex.</title>
        <authorList>
            <person name="Mixao V."/>
            <person name="Del Olmo V."/>
            <person name="Hegedusova E."/>
            <person name="Saus E."/>
            <person name="Pryszcz L."/>
            <person name="Cillingova A."/>
            <person name="Nosek J."/>
            <person name="Gabaldon T."/>
        </authorList>
    </citation>
    <scope>NUCLEOTIDE SEQUENCE</scope>
    <source>
        <strain evidence="2">CBS 10844</strain>
    </source>
</reference>
<dbReference type="InterPro" id="IPR040357">
    <property type="entry name" value="Vma22/CCDC115"/>
</dbReference>
<keyword evidence="3" id="KW-1185">Reference proteome</keyword>
<accession>A0AAI9T1Q2</accession>
<dbReference type="GO" id="GO:1990871">
    <property type="term" value="C:Vma12-Vma22 assembly complex"/>
    <property type="evidence" value="ECO:0007669"/>
    <property type="project" value="TreeGrafter"/>
</dbReference>
<dbReference type="GeneID" id="73377814"/>
<dbReference type="PANTHER" id="PTHR31996:SF2">
    <property type="entry name" value="COILED-COIL DOMAIN-CONTAINING PROTEIN 115"/>
    <property type="match status" value="1"/>
</dbReference>
<name>A0AAI9T1Q2_9ASCO</name>
<dbReference type="GO" id="GO:0070072">
    <property type="term" value="P:vacuolar proton-transporting V-type ATPase complex assembly"/>
    <property type="evidence" value="ECO:0007669"/>
    <property type="project" value="InterPro"/>
</dbReference>
<comment type="caution">
    <text evidence="2">The sequence shown here is derived from an EMBL/GenBank/DDBJ whole genome shotgun (WGS) entry which is preliminary data.</text>
</comment>
<dbReference type="Proteomes" id="UP001202479">
    <property type="component" value="Unassembled WGS sequence"/>
</dbReference>
<dbReference type="EMBL" id="JAHUZD010000019">
    <property type="protein sequence ID" value="KAI3406905.2"/>
    <property type="molecule type" value="Genomic_DNA"/>
</dbReference>
<evidence type="ECO:0000256" key="1">
    <source>
        <dbReference type="ARBA" id="ARBA00093634"/>
    </source>
</evidence>
<dbReference type="Pfam" id="PF21730">
    <property type="entry name" value="Vma22_CCDC115"/>
    <property type="match status" value="1"/>
</dbReference>
<organism evidence="2 3">
    <name type="scientific">Candida oxycetoniae</name>
    <dbReference type="NCBI Taxonomy" id="497107"/>
    <lineage>
        <taxon>Eukaryota</taxon>
        <taxon>Fungi</taxon>
        <taxon>Dikarya</taxon>
        <taxon>Ascomycota</taxon>
        <taxon>Saccharomycotina</taxon>
        <taxon>Pichiomycetes</taxon>
        <taxon>Debaryomycetaceae</taxon>
        <taxon>Candida/Lodderomyces clade</taxon>
        <taxon>Candida</taxon>
    </lineage>
</organism>
<dbReference type="GO" id="GO:0051082">
    <property type="term" value="F:unfolded protein binding"/>
    <property type="evidence" value="ECO:0007669"/>
    <property type="project" value="TreeGrafter"/>
</dbReference>
<protein>
    <recommendedName>
        <fullName evidence="1">Vacuolar ATPase assembly protein VMA22</fullName>
    </recommendedName>
</protein>
<evidence type="ECO:0000313" key="3">
    <source>
        <dbReference type="Proteomes" id="UP001202479"/>
    </source>
</evidence>
<dbReference type="AlphaFoldDB" id="A0AAI9T1Q2"/>
<dbReference type="RefSeq" id="XP_049182650.1">
    <property type="nucleotide sequence ID" value="XM_049323130.1"/>
</dbReference>
<evidence type="ECO:0000313" key="2">
    <source>
        <dbReference type="EMBL" id="KAI3406905.2"/>
    </source>
</evidence>
<gene>
    <name evidence="2" type="ORF">KGF56_000197</name>
</gene>
<dbReference type="PANTHER" id="PTHR31996">
    <property type="entry name" value="COILED-COIL DOMAIN-CONTAINING PROTEIN 115"/>
    <property type="match status" value="1"/>
</dbReference>